<feature type="compositionally biased region" description="Basic and acidic residues" evidence="2">
    <location>
        <begin position="134"/>
        <end position="144"/>
    </location>
</feature>
<feature type="compositionally biased region" description="Basic and acidic residues" evidence="2">
    <location>
        <begin position="104"/>
        <end position="120"/>
    </location>
</feature>
<evidence type="ECO:0008006" key="4">
    <source>
        <dbReference type="Google" id="ProtNLM"/>
    </source>
</evidence>
<dbReference type="GO" id="GO:0010497">
    <property type="term" value="P:plasmodesmata-mediated intercellular transport"/>
    <property type="evidence" value="ECO:0007669"/>
    <property type="project" value="InterPro"/>
</dbReference>
<proteinExistence type="predicted"/>
<evidence type="ECO:0000313" key="3">
    <source>
        <dbReference type="EMBL" id="MBX61935.1"/>
    </source>
</evidence>
<dbReference type="InterPro" id="IPR040289">
    <property type="entry name" value="MBP2C"/>
</dbReference>
<dbReference type="AlphaFoldDB" id="A0A2P2Q4M7"/>
<protein>
    <recommendedName>
        <fullName evidence="4">Protein MICROTUBULE BINDING PROTEIN 2C</fullName>
    </recommendedName>
</protein>
<accession>A0A2P2Q4M7</accession>
<reference evidence="3" key="1">
    <citation type="submission" date="2018-02" db="EMBL/GenBank/DDBJ databases">
        <title>Rhizophora mucronata_Transcriptome.</title>
        <authorList>
            <person name="Meera S.P."/>
            <person name="Sreeshan A."/>
            <person name="Augustine A."/>
        </authorList>
    </citation>
    <scope>NUCLEOTIDE SEQUENCE</scope>
    <source>
        <tissue evidence="3">Leaf</tissue>
    </source>
</reference>
<evidence type="ECO:0000256" key="1">
    <source>
        <dbReference type="SAM" id="Coils"/>
    </source>
</evidence>
<evidence type="ECO:0000256" key="2">
    <source>
        <dbReference type="SAM" id="MobiDB-lite"/>
    </source>
</evidence>
<dbReference type="PANTHER" id="PTHR35502:SF2">
    <property type="entry name" value="PROTEIN MICROTUBULE BINDING PROTEIN 2C"/>
    <property type="match status" value="1"/>
</dbReference>
<feature type="region of interest" description="Disordered" evidence="2">
    <location>
        <begin position="104"/>
        <end position="152"/>
    </location>
</feature>
<feature type="coiled-coil region" evidence="1">
    <location>
        <begin position="220"/>
        <end position="261"/>
    </location>
</feature>
<organism evidence="3">
    <name type="scientific">Rhizophora mucronata</name>
    <name type="common">Asiatic mangrove</name>
    <dbReference type="NCBI Taxonomy" id="61149"/>
    <lineage>
        <taxon>Eukaryota</taxon>
        <taxon>Viridiplantae</taxon>
        <taxon>Streptophyta</taxon>
        <taxon>Embryophyta</taxon>
        <taxon>Tracheophyta</taxon>
        <taxon>Spermatophyta</taxon>
        <taxon>Magnoliopsida</taxon>
        <taxon>eudicotyledons</taxon>
        <taxon>Gunneridae</taxon>
        <taxon>Pentapetalae</taxon>
        <taxon>rosids</taxon>
        <taxon>fabids</taxon>
        <taxon>Malpighiales</taxon>
        <taxon>Rhizophoraceae</taxon>
        <taxon>Rhizophora</taxon>
    </lineage>
</organism>
<dbReference type="GO" id="GO:0008017">
    <property type="term" value="F:microtubule binding"/>
    <property type="evidence" value="ECO:0007669"/>
    <property type="project" value="InterPro"/>
</dbReference>
<dbReference type="EMBL" id="GGEC01081451">
    <property type="protein sequence ID" value="MBX61935.1"/>
    <property type="molecule type" value="Transcribed_RNA"/>
</dbReference>
<keyword evidence="1" id="KW-0175">Coiled coil</keyword>
<dbReference type="PANTHER" id="PTHR35502">
    <property type="entry name" value="PROTEIN MICROTUBULE BINDING PROTEIN 2C"/>
    <property type="match status" value="1"/>
</dbReference>
<feature type="coiled-coil region" evidence="1">
    <location>
        <begin position="161"/>
        <end position="195"/>
    </location>
</feature>
<name>A0A2P2Q4M7_RHIMU</name>
<sequence length="370" mass="40917">MYEAQTSVDLQENSGAGDPNSWISSAAAAAAAAAECNPSSPTHRHTLSQLASTINSASAGGNFDRILYNSLVDMFPLVETLIDQDRKANSCFTRRGSMIYTKTPSREFPHRKMIDPKGRDATQSILTKKKRSHGDKDQGKHSGNSEDGDGFSVLSSRALSTEKEMEELAMLREQVEDLQKKLSEKDQLLKSAETSKTQMETVNAKFNELKMQAGEKDSLVKFIQQQLHDAKIKLADKQAALEKIHWEAMTSNKKAEELQEELDSVQGGISSFMLLLEGLIKNDSKVCVENYDVRPCYLDYLPDIDDLDDMEILKMEEARKNYVAAVAAAKEKQDEESIAAAASARLHLQSFAFRSNHVKTANISSNSGVS</sequence>